<keyword evidence="19" id="KW-0325">Glycoprotein</keyword>
<evidence type="ECO:0000256" key="11">
    <source>
        <dbReference type="ARBA" id="ARBA00022729"/>
    </source>
</evidence>
<accession>A0A9D4UF44</accession>
<dbReference type="InterPro" id="IPR008271">
    <property type="entry name" value="Ser/Thr_kinase_AS"/>
</dbReference>
<keyword evidence="4" id="KW-0217">Developmental protein</keyword>
<evidence type="ECO:0000256" key="9">
    <source>
        <dbReference type="ARBA" id="ARBA00022679"/>
    </source>
</evidence>
<dbReference type="SMART" id="SM00369">
    <property type="entry name" value="LRR_TYP"/>
    <property type="match status" value="6"/>
</dbReference>
<comment type="catalytic activity">
    <reaction evidence="20">
        <text>L-threonyl-[protein] + ATP = O-phospho-L-threonyl-[protein] + ADP + H(+)</text>
        <dbReference type="Rhea" id="RHEA:46608"/>
        <dbReference type="Rhea" id="RHEA-COMP:11060"/>
        <dbReference type="Rhea" id="RHEA-COMP:11605"/>
        <dbReference type="ChEBI" id="CHEBI:15378"/>
        <dbReference type="ChEBI" id="CHEBI:30013"/>
        <dbReference type="ChEBI" id="CHEBI:30616"/>
        <dbReference type="ChEBI" id="CHEBI:61977"/>
        <dbReference type="ChEBI" id="CHEBI:456216"/>
        <dbReference type="EC" id="2.7.11.1"/>
    </reaction>
</comment>
<sequence length="1196" mass="129523">MMHEAVHAFGKSRADRRRFHFGTASCTLTFVLFFLLVLFLSSAKSLSPDGVALLQVKSLISADPLKLLYDWDEDANDPCAWTGVTCDSYTSRVISLNITGEAFCASESLPSTCTDGFCGAFQTCPSLLWQSPDLQCSSQGLYSPQLDSMAICLRNGQVSKSMSAYDPQDRIPCRLSGSLSPAIGNLTSLQVLAMPFNGFSGNLPSEIGQLKSLRVLDLRGNSFTGRIPGEMGQLLGLTVLNLAFNSFEDVIPSELSNCRYVNEFNLAGNMLSGKIPAFIGNFSALQSLWLSYNQLDGTIPEEIASSCSNLEHLHLEGNFLFGTIPPVLGNCTNLRSLMVSSNFLSAPIPPELGKLSMLETLDVSRNSLAGDIPSELGNCTKLSLFVLTNLLNVETCINRTMVDPVDGYTSNDKGEYNYFSGSLPPSITSLPLLKVLWAPRAGFLAGFPTQWGACANLEALNLGQNSLSGSIPSQLTKCRKLIYLDVSFNSLEGNIPSQLPVPCMVVFNVTGNFLSGTVSPPGNMSCPTAGLLSAYSYTSSLYMSSALQSRRVDTIFSYFTSLYHGSVASSLSIGLALQDLLVVHNLSQNNFTGLVPAPMVSAGFGSGKISYGFFLAENQFHGTIPDYVFSACATVQEFALSLSHNFLDGVLPLQAMLRCKSLKHFEASTNLLSGTIPPAIQGLKFLVYLDLGTNHFSDSIPLELGELQSLEYLLLSNNSLVGSIPKTLGSLKSLIGLDLSQNKLTGEIPKELANLHSLKYLFLNNNSLSGKIPEGLANITSWKGLDVAYNNLSGAVPMAKGTESSCDQANFVGNPFLEPCVASAPTPSSDGVYVPRPFAMPPNNTMTRSKSQLSLWKIVAVVVGSIVFTSVLLLLLWVCIKQQCNGRPAGKKEVVLFVNTGVHLTYDNIVRATGNFSVDNLIGNGGFGATYKAEPVPGFVLAVKKLYLGRVQGMQQFVAEIRTLGRIRHPHLVTLLGYYAHESEMFLIYNYLPGGNLESLLHNRDRGRIPWKVRHKIALNVAQALDYLHNGCHTRVLHRDIKPSNILLDTSLDAYLSDFGLARLLGASETHATTDVAGTFGYVAPEYALTGRVSDKADVYSYGVVLLELLSGKKALDPSFSGHGDGFNIVAWASHLYKRGQYEAVFAPGLWEQGPHSELVDTLKVAIDCTEEVLAERPTMKQVVDCLKVCRLTSSF</sequence>
<dbReference type="InterPro" id="IPR011009">
    <property type="entry name" value="Kinase-like_dom_sf"/>
</dbReference>
<evidence type="ECO:0000256" key="12">
    <source>
        <dbReference type="ARBA" id="ARBA00022737"/>
    </source>
</evidence>
<comment type="subcellular location">
    <subcellularLocation>
        <location evidence="1">Cell membrane</location>
        <topology evidence="1">Single-pass type I membrane protein</topology>
    </subcellularLocation>
</comment>
<dbReference type="InterPro" id="IPR050647">
    <property type="entry name" value="Plant_LRR-RLKs"/>
</dbReference>
<evidence type="ECO:0000256" key="21">
    <source>
        <dbReference type="ARBA" id="ARBA00048679"/>
    </source>
</evidence>
<dbReference type="AlphaFoldDB" id="A0A9D4UF44"/>
<evidence type="ECO:0000313" key="25">
    <source>
        <dbReference type="EMBL" id="KAI5066660.1"/>
    </source>
</evidence>
<keyword evidence="26" id="KW-1185">Reference proteome</keyword>
<comment type="similarity">
    <text evidence="2">Belongs to the protein kinase superfamily. Ser/Thr protein kinase family.</text>
</comment>
<evidence type="ECO:0000256" key="13">
    <source>
        <dbReference type="ARBA" id="ARBA00022741"/>
    </source>
</evidence>
<feature type="domain" description="Protein kinase" evidence="24">
    <location>
        <begin position="916"/>
        <end position="1196"/>
    </location>
</feature>
<dbReference type="Pfam" id="PF00069">
    <property type="entry name" value="Pkinase"/>
    <property type="match status" value="1"/>
</dbReference>
<dbReference type="GO" id="GO:0004674">
    <property type="term" value="F:protein serine/threonine kinase activity"/>
    <property type="evidence" value="ECO:0007669"/>
    <property type="project" value="UniProtKB-KW"/>
</dbReference>
<dbReference type="FunFam" id="1.10.510.10:FF:000192">
    <property type="entry name" value="LRR receptor-like serine/threonine-protein kinase RPK2"/>
    <property type="match status" value="1"/>
</dbReference>
<evidence type="ECO:0000256" key="15">
    <source>
        <dbReference type="ARBA" id="ARBA00022840"/>
    </source>
</evidence>
<evidence type="ECO:0000256" key="20">
    <source>
        <dbReference type="ARBA" id="ARBA00047899"/>
    </source>
</evidence>
<keyword evidence="5" id="KW-1003">Cell membrane</keyword>
<evidence type="ECO:0000256" key="1">
    <source>
        <dbReference type="ARBA" id="ARBA00004251"/>
    </source>
</evidence>
<evidence type="ECO:0000256" key="14">
    <source>
        <dbReference type="ARBA" id="ARBA00022777"/>
    </source>
</evidence>
<organism evidence="25 26">
    <name type="scientific">Adiantum capillus-veneris</name>
    <name type="common">Maidenhair fern</name>
    <dbReference type="NCBI Taxonomy" id="13818"/>
    <lineage>
        <taxon>Eukaryota</taxon>
        <taxon>Viridiplantae</taxon>
        <taxon>Streptophyta</taxon>
        <taxon>Embryophyta</taxon>
        <taxon>Tracheophyta</taxon>
        <taxon>Polypodiopsida</taxon>
        <taxon>Polypodiidae</taxon>
        <taxon>Polypodiales</taxon>
        <taxon>Pteridineae</taxon>
        <taxon>Pteridaceae</taxon>
        <taxon>Vittarioideae</taxon>
        <taxon>Adiantum</taxon>
    </lineage>
</organism>
<evidence type="ECO:0000256" key="18">
    <source>
        <dbReference type="ARBA" id="ARBA00023170"/>
    </source>
</evidence>
<dbReference type="Pfam" id="PF00560">
    <property type="entry name" value="LRR_1"/>
    <property type="match status" value="6"/>
</dbReference>
<dbReference type="InterPro" id="IPR000719">
    <property type="entry name" value="Prot_kinase_dom"/>
</dbReference>
<dbReference type="InterPro" id="IPR013210">
    <property type="entry name" value="LRR_N_plant-typ"/>
</dbReference>
<keyword evidence="16 23" id="KW-1133">Transmembrane helix</keyword>
<evidence type="ECO:0000256" key="16">
    <source>
        <dbReference type="ARBA" id="ARBA00022989"/>
    </source>
</evidence>
<evidence type="ECO:0000256" key="2">
    <source>
        <dbReference type="ARBA" id="ARBA00008684"/>
    </source>
</evidence>
<evidence type="ECO:0000256" key="6">
    <source>
        <dbReference type="ARBA" id="ARBA00022527"/>
    </source>
</evidence>
<dbReference type="GO" id="GO:0009414">
    <property type="term" value="P:response to water deprivation"/>
    <property type="evidence" value="ECO:0007669"/>
    <property type="project" value="UniProtKB-ARBA"/>
</dbReference>
<dbReference type="OrthoDB" id="1896041at2759"/>
<dbReference type="EC" id="2.7.11.1" evidence="3"/>
<keyword evidence="12" id="KW-0677">Repeat</keyword>
<dbReference type="Proteomes" id="UP000886520">
    <property type="component" value="Chromosome 18"/>
</dbReference>
<evidence type="ECO:0000256" key="4">
    <source>
        <dbReference type="ARBA" id="ARBA00022473"/>
    </source>
</evidence>
<dbReference type="SMART" id="SM00220">
    <property type="entry name" value="S_TKc"/>
    <property type="match status" value="1"/>
</dbReference>
<dbReference type="InterPro" id="IPR017441">
    <property type="entry name" value="Protein_kinase_ATP_BS"/>
</dbReference>
<keyword evidence="9" id="KW-0808">Transferase</keyword>
<dbReference type="Pfam" id="PF08263">
    <property type="entry name" value="LRRNT_2"/>
    <property type="match status" value="1"/>
</dbReference>
<evidence type="ECO:0000256" key="17">
    <source>
        <dbReference type="ARBA" id="ARBA00023136"/>
    </source>
</evidence>
<keyword evidence="18" id="KW-0675">Receptor</keyword>
<keyword evidence="8" id="KW-0433">Leucine-rich repeat</keyword>
<dbReference type="Gene3D" id="3.30.200.20">
    <property type="entry name" value="Phosphorylase Kinase, domain 1"/>
    <property type="match status" value="1"/>
</dbReference>
<dbReference type="Gene3D" id="1.10.510.10">
    <property type="entry name" value="Transferase(Phosphotransferase) domain 1"/>
    <property type="match status" value="1"/>
</dbReference>
<keyword evidence="7" id="KW-0597">Phosphoprotein</keyword>
<dbReference type="GO" id="GO:0005524">
    <property type="term" value="F:ATP binding"/>
    <property type="evidence" value="ECO:0007669"/>
    <property type="project" value="UniProtKB-UniRule"/>
</dbReference>
<comment type="catalytic activity">
    <reaction evidence="21">
        <text>L-seryl-[protein] + ATP = O-phospho-L-seryl-[protein] + ADP + H(+)</text>
        <dbReference type="Rhea" id="RHEA:17989"/>
        <dbReference type="Rhea" id="RHEA-COMP:9863"/>
        <dbReference type="Rhea" id="RHEA-COMP:11604"/>
        <dbReference type="ChEBI" id="CHEBI:15378"/>
        <dbReference type="ChEBI" id="CHEBI:29999"/>
        <dbReference type="ChEBI" id="CHEBI:30616"/>
        <dbReference type="ChEBI" id="CHEBI:83421"/>
        <dbReference type="ChEBI" id="CHEBI:456216"/>
        <dbReference type="EC" id="2.7.11.1"/>
    </reaction>
</comment>
<keyword evidence="17 23" id="KW-0472">Membrane</keyword>
<evidence type="ECO:0000256" key="3">
    <source>
        <dbReference type="ARBA" id="ARBA00012513"/>
    </source>
</evidence>
<dbReference type="PANTHER" id="PTHR48056:SF63">
    <property type="entry name" value="PROTEIN KINASE DOMAIN-CONTAINING PROTEIN"/>
    <property type="match status" value="1"/>
</dbReference>
<keyword evidence="14" id="KW-0418">Kinase</keyword>
<dbReference type="SUPFAM" id="SSF56112">
    <property type="entry name" value="Protein kinase-like (PK-like)"/>
    <property type="match status" value="1"/>
</dbReference>
<dbReference type="Gene3D" id="3.80.10.10">
    <property type="entry name" value="Ribonuclease Inhibitor"/>
    <property type="match status" value="5"/>
</dbReference>
<keyword evidence="15 22" id="KW-0067">ATP-binding</keyword>
<feature type="transmembrane region" description="Helical" evidence="23">
    <location>
        <begin position="855"/>
        <end position="878"/>
    </location>
</feature>
<dbReference type="EMBL" id="JABFUD020000018">
    <property type="protein sequence ID" value="KAI5066660.1"/>
    <property type="molecule type" value="Genomic_DNA"/>
</dbReference>
<dbReference type="InterPro" id="IPR003591">
    <property type="entry name" value="Leu-rich_rpt_typical-subtyp"/>
</dbReference>
<evidence type="ECO:0000256" key="5">
    <source>
        <dbReference type="ARBA" id="ARBA00022475"/>
    </source>
</evidence>
<evidence type="ECO:0000256" key="22">
    <source>
        <dbReference type="PROSITE-ProRule" id="PRU10141"/>
    </source>
</evidence>
<evidence type="ECO:0000256" key="23">
    <source>
        <dbReference type="SAM" id="Phobius"/>
    </source>
</evidence>
<keyword evidence="6" id="KW-0723">Serine/threonine-protein kinase</keyword>
<dbReference type="PANTHER" id="PTHR48056">
    <property type="entry name" value="LRR RECEPTOR-LIKE SERINE/THREONINE-PROTEIN KINASE-RELATED"/>
    <property type="match status" value="1"/>
</dbReference>
<keyword evidence="10 23" id="KW-0812">Transmembrane</keyword>
<evidence type="ECO:0000256" key="8">
    <source>
        <dbReference type="ARBA" id="ARBA00022614"/>
    </source>
</evidence>
<feature type="binding site" evidence="22">
    <location>
        <position position="945"/>
    </location>
    <ligand>
        <name>ATP</name>
        <dbReference type="ChEBI" id="CHEBI:30616"/>
    </ligand>
</feature>
<dbReference type="GO" id="GO:0009409">
    <property type="term" value="P:response to cold"/>
    <property type="evidence" value="ECO:0007669"/>
    <property type="project" value="UniProtKB-ARBA"/>
</dbReference>
<proteinExistence type="inferred from homology"/>
<dbReference type="InterPro" id="IPR001611">
    <property type="entry name" value="Leu-rich_rpt"/>
</dbReference>
<dbReference type="PROSITE" id="PS50011">
    <property type="entry name" value="PROTEIN_KINASE_DOM"/>
    <property type="match status" value="1"/>
</dbReference>
<dbReference type="PROSITE" id="PS00108">
    <property type="entry name" value="PROTEIN_KINASE_ST"/>
    <property type="match status" value="1"/>
</dbReference>
<dbReference type="PROSITE" id="PS00107">
    <property type="entry name" value="PROTEIN_KINASE_ATP"/>
    <property type="match status" value="1"/>
</dbReference>
<evidence type="ECO:0000259" key="24">
    <source>
        <dbReference type="PROSITE" id="PS50011"/>
    </source>
</evidence>
<keyword evidence="13 22" id="KW-0547">Nucleotide-binding</keyword>
<evidence type="ECO:0000313" key="26">
    <source>
        <dbReference type="Proteomes" id="UP000886520"/>
    </source>
</evidence>
<dbReference type="SUPFAM" id="SSF52047">
    <property type="entry name" value="RNI-like"/>
    <property type="match status" value="2"/>
</dbReference>
<gene>
    <name evidence="25" type="ORF">GOP47_0019284</name>
</gene>
<evidence type="ECO:0000256" key="19">
    <source>
        <dbReference type="ARBA" id="ARBA00023180"/>
    </source>
</evidence>
<protein>
    <recommendedName>
        <fullName evidence="3">non-specific serine/threonine protein kinase</fullName>
        <ecNumber evidence="3">2.7.11.1</ecNumber>
    </recommendedName>
</protein>
<dbReference type="GO" id="GO:0005886">
    <property type="term" value="C:plasma membrane"/>
    <property type="evidence" value="ECO:0007669"/>
    <property type="project" value="UniProtKB-SubCell"/>
</dbReference>
<reference evidence="25" key="1">
    <citation type="submission" date="2021-01" db="EMBL/GenBank/DDBJ databases">
        <title>Adiantum capillus-veneris genome.</title>
        <authorList>
            <person name="Fang Y."/>
            <person name="Liao Q."/>
        </authorList>
    </citation>
    <scope>NUCLEOTIDE SEQUENCE</scope>
    <source>
        <strain evidence="25">H3</strain>
        <tissue evidence="25">Leaf</tissue>
    </source>
</reference>
<dbReference type="GO" id="GO:0009945">
    <property type="term" value="P:radial axis specification"/>
    <property type="evidence" value="ECO:0007669"/>
    <property type="project" value="UniProtKB-ARBA"/>
</dbReference>
<dbReference type="InterPro" id="IPR032675">
    <property type="entry name" value="LRR_dom_sf"/>
</dbReference>
<dbReference type="Pfam" id="PF13855">
    <property type="entry name" value="LRR_8"/>
    <property type="match status" value="1"/>
</dbReference>
<comment type="caution">
    <text evidence="25">The sequence shown here is derived from an EMBL/GenBank/DDBJ whole genome shotgun (WGS) entry which is preliminary data.</text>
</comment>
<evidence type="ECO:0000256" key="7">
    <source>
        <dbReference type="ARBA" id="ARBA00022553"/>
    </source>
</evidence>
<name>A0A9D4UF44_ADICA</name>
<dbReference type="FunFam" id="3.80.10.10:FF:000095">
    <property type="entry name" value="LRR receptor-like serine/threonine-protein kinase GSO1"/>
    <property type="match status" value="2"/>
</dbReference>
<evidence type="ECO:0000256" key="10">
    <source>
        <dbReference type="ARBA" id="ARBA00022692"/>
    </source>
</evidence>
<keyword evidence="11" id="KW-0732">Signal</keyword>
<dbReference type="FunFam" id="3.30.200.20:FF:000260">
    <property type="entry name" value="LRR receptor-like serine/threonine-protein kinase RPK2"/>
    <property type="match status" value="1"/>
</dbReference>